<feature type="transmembrane region" description="Helical" evidence="1">
    <location>
        <begin position="12"/>
        <end position="41"/>
    </location>
</feature>
<sequence length="132" mass="14697">MTSTMHAHIIEFVYLAMLTVAEVRGMSFSVPWIIVAFSFVIRRDFYAKGSGNNTSSGEASNIGRKIELCFKLCLVSSMKVQPNLGLTPQLSKLSLFAIPLSFGRFRDQNQTLSKFYIELLMLPFESSSGESA</sequence>
<dbReference type="VEuPathDB" id="VectorBase:GPAI043237"/>
<dbReference type="Proteomes" id="UP000092445">
    <property type="component" value="Unassembled WGS sequence"/>
</dbReference>
<evidence type="ECO:0000313" key="2">
    <source>
        <dbReference type="EnsemblMetazoa" id="GPAI043237-PA"/>
    </source>
</evidence>
<dbReference type="AlphaFoldDB" id="A0A1B0AEK1"/>
<keyword evidence="1" id="KW-0472">Membrane</keyword>
<proteinExistence type="predicted"/>
<keyword evidence="1" id="KW-1133">Transmembrane helix</keyword>
<protein>
    <submittedName>
        <fullName evidence="2">Uncharacterized protein</fullName>
    </submittedName>
</protein>
<evidence type="ECO:0000313" key="3">
    <source>
        <dbReference type="Proteomes" id="UP000092445"/>
    </source>
</evidence>
<organism evidence="2 3">
    <name type="scientific">Glossina pallidipes</name>
    <name type="common">Tsetse fly</name>
    <dbReference type="NCBI Taxonomy" id="7398"/>
    <lineage>
        <taxon>Eukaryota</taxon>
        <taxon>Metazoa</taxon>
        <taxon>Ecdysozoa</taxon>
        <taxon>Arthropoda</taxon>
        <taxon>Hexapoda</taxon>
        <taxon>Insecta</taxon>
        <taxon>Pterygota</taxon>
        <taxon>Neoptera</taxon>
        <taxon>Endopterygota</taxon>
        <taxon>Diptera</taxon>
        <taxon>Brachycera</taxon>
        <taxon>Muscomorpha</taxon>
        <taxon>Hippoboscoidea</taxon>
        <taxon>Glossinidae</taxon>
        <taxon>Glossina</taxon>
    </lineage>
</organism>
<reference evidence="3" key="1">
    <citation type="submission" date="2014-03" db="EMBL/GenBank/DDBJ databases">
        <authorList>
            <person name="Aksoy S."/>
            <person name="Warren W."/>
            <person name="Wilson R.K."/>
        </authorList>
    </citation>
    <scope>NUCLEOTIDE SEQUENCE [LARGE SCALE GENOMIC DNA]</scope>
    <source>
        <strain evidence="3">IAEA</strain>
    </source>
</reference>
<accession>A0A1B0AEK1</accession>
<evidence type="ECO:0000256" key="1">
    <source>
        <dbReference type="SAM" id="Phobius"/>
    </source>
</evidence>
<keyword evidence="1" id="KW-0812">Transmembrane</keyword>
<name>A0A1B0AEK1_GLOPL</name>
<keyword evidence="3" id="KW-1185">Reference proteome</keyword>
<dbReference type="EnsemblMetazoa" id="GPAI043237-RA">
    <property type="protein sequence ID" value="GPAI043237-PA"/>
    <property type="gene ID" value="GPAI043237"/>
</dbReference>
<reference evidence="2" key="2">
    <citation type="submission" date="2020-05" db="UniProtKB">
        <authorList>
            <consortium name="EnsemblMetazoa"/>
        </authorList>
    </citation>
    <scope>IDENTIFICATION</scope>
    <source>
        <strain evidence="2">IAEA</strain>
    </source>
</reference>